<protein>
    <submittedName>
        <fullName evidence="1">Uncharacterized protein</fullName>
    </submittedName>
</protein>
<keyword evidence="2" id="KW-1185">Reference proteome</keyword>
<name>A0ABD0ULS4_DENTH</name>
<comment type="caution">
    <text evidence="1">The sequence shown here is derived from an EMBL/GenBank/DDBJ whole genome shotgun (WGS) entry which is preliminary data.</text>
</comment>
<sequence length="71" mass="7926">MYYKINELRSGGDAKRLLGLKQVPSLSNKSSVSSISVDPASSRFTTDDFVKENFVLLDLHSFWAPHAALRL</sequence>
<proteinExistence type="predicted"/>
<gene>
    <name evidence="1" type="ORF">M5K25_016923</name>
</gene>
<dbReference type="AlphaFoldDB" id="A0ABD0ULS4"/>
<organism evidence="1 2">
    <name type="scientific">Dendrobium thyrsiflorum</name>
    <name type="common">Pinecone-like raceme dendrobium</name>
    <name type="synonym">Orchid</name>
    <dbReference type="NCBI Taxonomy" id="117978"/>
    <lineage>
        <taxon>Eukaryota</taxon>
        <taxon>Viridiplantae</taxon>
        <taxon>Streptophyta</taxon>
        <taxon>Embryophyta</taxon>
        <taxon>Tracheophyta</taxon>
        <taxon>Spermatophyta</taxon>
        <taxon>Magnoliopsida</taxon>
        <taxon>Liliopsida</taxon>
        <taxon>Asparagales</taxon>
        <taxon>Orchidaceae</taxon>
        <taxon>Epidendroideae</taxon>
        <taxon>Malaxideae</taxon>
        <taxon>Dendrobiinae</taxon>
        <taxon>Dendrobium</taxon>
    </lineage>
</organism>
<accession>A0ABD0ULS4</accession>
<evidence type="ECO:0000313" key="2">
    <source>
        <dbReference type="Proteomes" id="UP001552299"/>
    </source>
</evidence>
<dbReference type="EMBL" id="JANQDX010000013">
    <property type="protein sequence ID" value="KAL0913460.1"/>
    <property type="molecule type" value="Genomic_DNA"/>
</dbReference>
<evidence type="ECO:0000313" key="1">
    <source>
        <dbReference type="EMBL" id="KAL0913460.1"/>
    </source>
</evidence>
<reference evidence="1 2" key="1">
    <citation type="journal article" date="2024" name="Plant Biotechnol. J.">
        <title>Dendrobium thyrsiflorum genome and its molecular insights into genes involved in important horticultural traits.</title>
        <authorList>
            <person name="Chen B."/>
            <person name="Wang J.Y."/>
            <person name="Zheng P.J."/>
            <person name="Li K.L."/>
            <person name="Liang Y.M."/>
            <person name="Chen X.F."/>
            <person name="Zhang C."/>
            <person name="Zhao X."/>
            <person name="He X."/>
            <person name="Zhang G.Q."/>
            <person name="Liu Z.J."/>
            <person name="Xu Q."/>
        </authorList>
    </citation>
    <scope>NUCLEOTIDE SEQUENCE [LARGE SCALE GENOMIC DNA]</scope>
    <source>
        <strain evidence="1">GZMU011</strain>
    </source>
</reference>
<dbReference type="Proteomes" id="UP001552299">
    <property type="component" value="Unassembled WGS sequence"/>
</dbReference>